<dbReference type="RefSeq" id="WP_044838945.1">
    <property type="nucleotide sequence ID" value="NZ_CP059733.1"/>
</dbReference>
<feature type="transmembrane region" description="Helical" evidence="2">
    <location>
        <begin position="21"/>
        <end position="41"/>
    </location>
</feature>
<dbReference type="Proteomes" id="UP000032352">
    <property type="component" value="Chromosome"/>
</dbReference>
<dbReference type="AlphaFoldDB" id="A0AAE9Z6T3"/>
<sequence>MKAQSIIARYISAKALPEPGSLLLKSAIFLFSLYFLLPAFASRHISVELMNQDLTPVATKDELRQLQSQARPHSASLTPDTSRQQASLAGTGTTPKSLLVYYGWPSSFNYSSNFWDLTKVAADFSRYDFIVLGAGLELSSHGDHLNTGTILSKINQQISTTGRRISIFGYLDLGRSTNDYSQAEIGQRIDLWLQLFQGFSHIDAGIFFDDYGYDFGTDRARQSYAVNYAKSLGLAVIVNAWDPDDVFGADINTSSYMGTMMNPNGNPPPSGIDYYLSESFVIKNSNWAGQNALESKQAKLTAYQASYNLNPPMQVLSLTTNSNGYSFSQQQFDYAWHYAGLYNHAAFGWGEPAFSSNAVAPFRTRPPTNFNFPPLQLPQSTTTGPCIYREPAANFHGIMIHPQAHISVSAPDLTSLLNNLNSAFSTPQCQY</sequence>
<reference evidence="3 4" key="2">
    <citation type="journal article" date="2022" name="Mar. Drugs">
        <title>Bioassay-Guided Fractionation Leads to the Detection of Cholic Acid Generated by the Rare Thalassomonas sp.</title>
        <authorList>
            <person name="Pheiffer F."/>
            <person name="Schneider Y.K."/>
            <person name="Hansen E.H."/>
            <person name="Andersen J.H."/>
            <person name="Isaksson J."/>
            <person name="Busche T."/>
            <person name="R C."/>
            <person name="Kalinowski J."/>
            <person name="Zyl L.V."/>
            <person name="Trindade M."/>
        </authorList>
    </citation>
    <scope>NUCLEOTIDE SEQUENCE [LARGE SCALE GENOMIC DNA]</scope>
    <source>
        <strain evidence="3 4">XOM25</strain>
    </source>
</reference>
<feature type="region of interest" description="Disordered" evidence="1">
    <location>
        <begin position="68"/>
        <end position="90"/>
    </location>
</feature>
<keyword evidence="4" id="KW-1185">Reference proteome</keyword>
<gene>
    <name evidence="3" type="ORF">SG34_005205</name>
</gene>
<name>A0AAE9Z6T3_9GAMM</name>
<proteinExistence type="predicted"/>
<evidence type="ECO:0000313" key="3">
    <source>
        <dbReference type="EMBL" id="WDE06323.1"/>
    </source>
</evidence>
<evidence type="ECO:0000313" key="4">
    <source>
        <dbReference type="Proteomes" id="UP000032352"/>
    </source>
</evidence>
<organism evidence="3 4">
    <name type="scientific">Thalassomonas viridans</name>
    <dbReference type="NCBI Taxonomy" id="137584"/>
    <lineage>
        <taxon>Bacteria</taxon>
        <taxon>Pseudomonadati</taxon>
        <taxon>Pseudomonadota</taxon>
        <taxon>Gammaproteobacteria</taxon>
        <taxon>Alteromonadales</taxon>
        <taxon>Colwelliaceae</taxon>
        <taxon>Thalassomonas</taxon>
    </lineage>
</organism>
<protein>
    <submittedName>
        <fullName evidence="3">Uncharacterized protein</fullName>
    </submittedName>
</protein>
<accession>A0AAE9Z6T3</accession>
<evidence type="ECO:0000256" key="2">
    <source>
        <dbReference type="SAM" id="Phobius"/>
    </source>
</evidence>
<keyword evidence="2" id="KW-1133">Transmembrane helix</keyword>
<keyword evidence="2" id="KW-0812">Transmembrane</keyword>
<dbReference type="EMBL" id="CP059733">
    <property type="protein sequence ID" value="WDE06323.1"/>
    <property type="molecule type" value="Genomic_DNA"/>
</dbReference>
<dbReference type="KEGG" id="tvd:SG34_005205"/>
<reference evidence="3 4" key="1">
    <citation type="journal article" date="2015" name="Genome Announc.">
        <title>Draft Genome Sequences of Marine Isolates of Thalassomonas viridans and Thalassomonas actiniarum.</title>
        <authorList>
            <person name="Olonade I."/>
            <person name="van Zyl L.J."/>
            <person name="Trindade M."/>
        </authorList>
    </citation>
    <scope>NUCLEOTIDE SEQUENCE [LARGE SCALE GENOMIC DNA]</scope>
    <source>
        <strain evidence="3 4">XOM25</strain>
    </source>
</reference>
<evidence type="ECO:0000256" key="1">
    <source>
        <dbReference type="SAM" id="MobiDB-lite"/>
    </source>
</evidence>
<keyword evidence="2" id="KW-0472">Membrane</keyword>